<name>A0ABR6HMG9_9RHOB</name>
<keyword evidence="1" id="KW-1133">Transmembrane helix</keyword>
<protein>
    <recommendedName>
        <fullName evidence="4">Heme exporter protein D</fullName>
    </recommendedName>
</protein>
<evidence type="ECO:0000313" key="2">
    <source>
        <dbReference type="EMBL" id="MBB3711744.1"/>
    </source>
</evidence>
<evidence type="ECO:0000313" key="3">
    <source>
        <dbReference type="Proteomes" id="UP000576152"/>
    </source>
</evidence>
<comment type="caution">
    <text evidence="2">The sequence shown here is derived from an EMBL/GenBank/DDBJ whole genome shotgun (WGS) entry which is preliminary data.</text>
</comment>
<keyword evidence="1" id="KW-0472">Membrane</keyword>
<proteinExistence type="predicted"/>
<reference evidence="2 3" key="1">
    <citation type="submission" date="2020-08" db="EMBL/GenBank/DDBJ databases">
        <title>Genomic Encyclopedia of Type Strains, Phase III (KMG-III): the genomes of soil and plant-associated and newly described type strains.</title>
        <authorList>
            <person name="Whitman W."/>
        </authorList>
    </citation>
    <scope>NUCLEOTIDE SEQUENCE [LARGE SCALE GENOMIC DNA]</scope>
    <source>
        <strain evidence="2 3">CECT 8572</strain>
    </source>
</reference>
<evidence type="ECO:0008006" key="4">
    <source>
        <dbReference type="Google" id="ProtNLM"/>
    </source>
</evidence>
<sequence>MHVASGMSYPKPMLSNEAQLILVLISAVFTAGVLLALWLEVRRGRRRDLRHVAEKAMRDAPYHLLDR</sequence>
<gene>
    <name evidence="2" type="ORF">FHS00_001315</name>
</gene>
<keyword evidence="1" id="KW-0812">Transmembrane</keyword>
<keyword evidence="3" id="KW-1185">Reference proteome</keyword>
<dbReference type="Proteomes" id="UP000576152">
    <property type="component" value="Unassembled WGS sequence"/>
</dbReference>
<feature type="transmembrane region" description="Helical" evidence="1">
    <location>
        <begin position="20"/>
        <end position="41"/>
    </location>
</feature>
<evidence type="ECO:0000256" key="1">
    <source>
        <dbReference type="SAM" id="Phobius"/>
    </source>
</evidence>
<dbReference type="EMBL" id="JACIBX010000003">
    <property type="protein sequence ID" value="MBB3711744.1"/>
    <property type="molecule type" value="Genomic_DNA"/>
</dbReference>
<organism evidence="2 3">
    <name type="scientific">Limimaricola variabilis</name>
    <dbReference type="NCBI Taxonomy" id="1492771"/>
    <lineage>
        <taxon>Bacteria</taxon>
        <taxon>Pseudomonadati</taxon>
        <taxon>Pseudomonadota</taxon>
        <taxon>Alphaproteobacteria</taxon>
        <taxon>Rhodobacterales</taxon>
        <taxon>Paracoccaceae</taxon>
        <taxon>Limimaricola</taxon>
    </lineage>
</organism>
<accession>A0ABR6HMG9</accession>